<evidence type="ECO:0000256" key="2">
    <source>
        <dbReference type="ARBA" id="ARBA00022490"/>
    </source>
</evidence>
<dbReference type="RefSeq" id="XP_028855165.1">
    <property type="nucleotide sequence ID" value="XM_028999332.1"/>
</dbReference>
<keyword evidence="6" id="KW-0966">Cell projection</keyword>
<dbReference type="Pfam" id="PF22595">
    <property type="entry name" value="CFAP107"/>
    <property type="match status" value="1"/>
</dbReference>
<dbReference type="PANTHER" id="PTHR31180">
    <property type="entry name" value="CILIA- AND FLAGELLA-ASSOCIATED PROTEIN 107-RELATED"/>
    <property type="match status" value="1"/>
</dbReference>
<dbReference type="GO" id="GO:0030317">
    <property type="term" value="P:flagellated sperm motility"/>
    <property type="evidence" value="ECO:0007669"/>
    <property type="project" value="InterPro"/>
</dbReference>
<keyword evidence="11" id="KW-1185">Reference proteome</keyword>
<dbReference type="InterPro" id="IPR037662">
    <property type="entry name" value="CFAP68/107"/>
</dbReference>
<sequence>MMAKGESSNKWMQPGWRVEQKYANKVLIGNWAEDRLQFTRECRTASSSNRLDYRPQWDHRPDISMRQRALRKGEGLPAKLLLAHHNTPSSHYLVSLYDETYGRRSCAALPKMRSWHSDKLGWVPERSDHPVTAPATNFGLAERVQARLERQQHWQGRPATSVYRATYPRHPVSAFQQPRRSGLRPIHLTSPDLQRTLQPRRLTAADTPDREIPSI</sequence>
<evidence type="ECO:0000256" key="4">
    <source>
        <dbReference type="ARBA" id="ARBA00023069"/>
    </source>
</evidence>
<dbReference type="CTD" id="93190"/>
<reference evidence="10" key="2">
    <citation type="submission" date="2025-08" db="UniProtKB">
        <authorList>
            <consortium name="Ensembl"/>
        </authorList>
    </citation>
    <scope>IDENTIFICATION</scope>
</reference>
<dbReference type="InterPro" id="IPR054709">
    <property type="entry name" value="CFAP107"/>
</dbReference>
<dbReference type="GeneID" id="114801258"/>
<organism evidence="10 11">
    <name type="scientific">Denticeps clupeoides</name>
    <name type="common">denticle herring</name>
    <dbReference type="NCBI Taxonomy" id="299321"/>
    <lineage>
        <taxon>Eukaryota</taxon>
        <taxon>Metazoa</taxon>
        <taxon>Chordata</taxon>
        <taxon>Craniata</taxon>
        <taxon>Vertebrata</taxon>
        <taxon>Euteleostomi</taxon>
        <taxon>Actinopterygii</taxon>
        <taxon>Neopterygii</taxon>
        <taxon>Teleostei</taxon>
        <taxon>Clupei</taxon>
        <taxon>Clupeiformes</taxon>
        <taxon>Denticipitoidei</taxon>
        <taxon>Denticipitidae</taxon>
        <taxon>Denticeps</taxon>
    </lineage>
</organism>
<keyword evidence="3" id="KW-0282">Flagellum</keyword>
<evidence type="ECO:0000256" key="5">
    <source>
        <dbReference type="ARBA" id="ARBA00023212"/>
    </source>
</evidence>
<keyword evidence="4" id="KW-0969">Cilium</keyword>
<evidence type="ECO:0000256" key="3">
    <source>
        <dbReference type="ARBA" id="ARBA00022846"/>
    </source>
</evidence>
<reference evidence="10" key="3">
    <citation type="submission" date="2025-09" db="UniProtKB">
        <authorList>
            <consortium name="Ensembl"/>
        </authorList>
    </citation>
    <scope>IDENTIFICATION</scope>
</reference>
<evidence type="ECO:0000256" key="6">
    <source>
        <dbReference type="ARBA" id="ARBA00023273"/>
    </source>
</evidence>
<comment type="function">
    <text evidence="7">Microtubule inner protein (MIP) part of the dynein-decorated doublet microtubules (DMTs) in cilia axoneme, which is required for motile cilia beating.</text>
</comment>
<keyword evidence="2" id="KW-0963">Cytoplasm</keyword>
<evidence type="ECO:0000256" key="9">
    <source>
        <dbReference type="SAM" id="MobiDB-lite"/>
    </source>
</evidence>
<proteinExistence type="predicted"/>
<feature type="region of interest" description="Disordered" evidence="9">
    <location>
        <begin position="168"/>
        <end position="191"/>
    </location>
</feature>
<gene>
    <name evidence="10" type="primary">cfap107</name>
</gene>
<evidence type="ECO:0000256" key="7">
    <source>
        <dbReference type="ARBA" id="ARBA00035003"/>
    </source>
</evidence>
<evidence type="ECO:0000313" key="11">
    <source>
        <dbReference type="Proteomes" id="UP000694580"/>
    </source>
</evidence>
<evidence type="ECO:0000313" key="10">
    <source>
        <dbReference type="Ensembl" id="ENSDCDP00010059970.1"/>
    </source>
</evidence>
<comment type="subcellular location">
    <subcellularLocation>
        <location evidence="1">Cytoplasm</location>
        <location evidence="1">Cytoskeleton</location>
        <location evidence="1">Flagellum axoneme</location>
    </subcellularLocation>
</comment>
<evidence type="ECO:0000256" key="1">
    <source>
        <dbReference type="ARBA" id="ARBA00004611"/>
    </source>
</evidence>
<dbReference type="GeneTree" id="ENSGT00390000014553"/>
<name>A0AAY4EQN6_9TELE</name>
<evidence type="ECO:0000256" key="8">
    <source>
        <dbReference type="ARBA" id="ARBA00046435"/>
    </source>
</evidence>
<dbReference type="GO" id="GO:0005879">
    <property type="term" value="C:axonemal microtubule"/>
    <property type="evidence" value="ECO:0007669"/>
    <property type="project" value="TreeGrafter"/>
</dbReference>
<dbReference type="AlphaFoldDB" id="A0AAY4EQN6"/>
<dbReference type="Ensembl" id="ENSDCDT00010070703.1">
    <property type="protein sequence ID" value="ENSDCDP00010059970.1"/>
    <property type="gene ID" value="ENSDCDG00010033427.1"/>
</dbReference>
<keyword evidence="5" id="KW-0206">Cytoskeleton</keyword>
<dbReference type="Proteomes" id="UP000694580">
    <property type="component" value="Chromosome 12"/>
</dbReference>
<protein>
    <submittedName>
        <fullName evidence="10">Uncharacterized protein</fullName>
    </submittedName>
</protein>
<dbReference type="PANTHER" id="PTHR31180:SF2">
    <property type="entry name" value="CILIA- AND FLAGELLA-ASSOCIATED PROTEIN 107"/>
    <property type="match status" value="1"/>
</dbReference>
<reference evidence="10 11" key="1">
    <citation type="submission" date="2020-06" db="EMBL/GenBank/DDBJ databases">
        <authorList>
            <consortium name="Wellcome Sanger Institute Data Sharing"/>
        </authorList>
    </citation>
    <scope>NUCLEOTIDE SEQUENCE [LARGE SCALE GENOMIC DNA]</scope>
</reference>
<accession>A0AAY4EQN6</accession>
<comment type="subunit">
    <text evidence="8">Microtubule inner protein component of sperm flagellar doublet microtubules.</text>
</comment>